<evidence type="ECO:0000256" key="1">
    <source>
        <dbReference type="SAM" id="MobiDB-lite"/>
    </source>
</evidence>
<organism evidence="2 3">
    <name type="scientific">Mucilaginibacter sabulilitoris</name>
    <dbReference type="NCBI Taxonomy" id="1173583"/>
    <lineage>
        <taxon>Bacteria</taxon>
        <taxon>Pseudomonadati</taxon>
        <taxon>Bacteroidota</taxon>
        <taxon>Sphingobacteriia</taxon>
        <taxon>Sphingobacteriales</taxon>
        <taxon>Sphingobacteriaceae</taxon>
        <taxon>Mucilaginibacter</taxon>
    </lineage>
</organism>
<dbReference type="EMBL" id="CP139558">
    <property type="protein sequence ID" value="WPU95744.1"/>
    <property type="molecule type" value="Genomic_DNA"/>
</dbReference>
<proteinExistence type="predicted"/>
<dbReference type="Proteomes" id="UP001324380">
    <property type="component" value="Chromosome"/>
</dbReference>
<accession>A0ABZ0TRJ4</accession>
<reference evidence="2 3" key="1">
    <citation type="submission" date="2023-11" db="EMBL/GenBank/DDBJ databases">
        <title>Analysis of the Genomes of Mucilaginibacter gossypii cycad 4 and M. sabulilitoris SNA2: microbes with the potential for plant growth promotion.</title>
        <authorList>
            <person name="Hirsch A.M."/>
            <person name="Humm E."/>
            <person name="Rubbi M."/>
            <person name="Del Vecchio G."/>
            <person name="Ha S.M."/>
            <person name="Pellegrini M."/>
            <person name="Gunsalus R.P."/>
        </authorList>
    </citation>
    <scope>NUCLEOTIDE SEQUENCE [LARGE SCALE GENOMIC DNA]</scope>
    <source>
        <strain evidence="2 3">SNA2</strain>
    </source>
</reference>
<name>A0ABZ0TRJ4_9SPHI</name>
<keyword evidence="3" id="KW-1185">Reference proteome</keyword>
<protein>
    <submittedName>
        <fullName evidence="2">Uncharacterized protein</fullName>
    </submittedName>
</protein>
<gene>
    <name evidence="2" type="ORF">SNE25_09460</name>
</gene>
<sequence>MMMMNFLFGSHGDPKAKENGQTGDNALKDFDPNEESLSEGSEYADDALRMVEQPFEEGSKD</sequence>
<evidence type="ECO:0000313" key="3">
    <source>
        <dbReference type="Proteomes" id="UP001324380"/>
    </source>
</evidence>
<evidence type="ECO:0000313" key="2">
    <source>
        <dbReference type="EMBL" id="WPU95744.1"/>
    </source>
</evidence>
<feature type="region of interest" description="Disordered" evidence="1">
    <location>
        <begin position="1"/>
        <end position="61"/>
    </location>
</feature>
<feature type="compositionally biased region" description="Acidic residues" evidence="1">
    <location>
        <begin position="32"/>
        <end position="45"/>
    </location>
</feature>
<dbReference type="RefSeq" id="WP_321564850.1">
    <property type="nucleotide sequence ID" value="NZ_CP139558.1"/>
</dbReference>